<evidence type="ECO:0000313" key="2">
    <source>
        <dbReference type="Proteomes" id="UP000828390"/>
    </source>
</evidence>
<dbReference type="Proteomes" id="UP000828390">
    <property type="component" value="Unassembled WGS sequence"/>
</dbReference>
<dbReference type="AlphaFoldDB" id="A0A9D3YE25"/>
<sequence length="144" mass="15801">MSRLGRFVIKHRFPQERREVKVENDNPCAKREVCSLKQCQKGSYPQAVGLPAGGVFVETIPKRTTAAGSGPSATHFPPEGPQPAAVVLFGTVIVNTLPAWHRDCHFELLYPAVLGGICVFITNRPSLDILMPNLSRENIVLNLV</sequence>
<proteinExistence type="predicted"/>
<protein>
    <submittedName>
        <fullName evidence="1">Uncharacterized protein</fullName>
    </submittedName>
</protein>
<reference evidence="1" key="1">
    <citation type="journal article" date="2019" name="bioRxiv">
        <title>The Genome of the Zebra Mussel, Dreissena polymorpha: A Resource for Invasive Species Research.</title>
        <authorList>
            <person name="McCartney M.A."/>
            <person name="Auch B."/>
            <person name="Kono T."/>
            <person name="Mallez S."/>
            <person name="Zhang Y."/>
            <person name="Obille A."/>
            <person name="Becker A."/>
            <person name="Abrahante J.E."/>
            <person name="Garbe J."/>
            <person name="Badalamenti J.P."/>
            <person name="Herman A."/>
            <person name="Mangelson H."/>
            <person name="Liachko I."/>
            <person name="Sullivan S."/>
            <person name="Sone E.D."/>
            <person name="Koren S."/>
            <person name="Silverstein K.A.T."/>
            <person name="Beckman K.B."/>
            <person name="Gohl D.M."/>
        </authorList>
    </citation>
    <scope>NUCLEOTIDE SEQUENCE</scope>
    <source>
        <strain evidence="1">Duluth1</strain>
        <tissue evidence="1">Whole animal</tissue>
    </source>
</reference>
<accession>A0A9D3YE25</accession>
<comment type="caution">
    <text evidence="1">The sequence shown here is derived from an EMBL/GenBank/DDBJ whole genome shotgun (WGS) entry which is preliminary data.</text>
</comment>
<organism evidence="1 2">
    <name type="scientific">Dreissena polymorpha</name>
    <name type="common">Zebra mussel</name>
    <name type="synonym">Mytilus polymorpha</name>
    <dbReference type="NCBI Taxonomy" id="45954"/>
    <lineage>
        <taxon>Eukaryota</taxon>
        <taxon>Metazoa</taxon>
        <taxon>Spiralia</taxon>
        <taxon>Lophotrochozoa</taxon>
        <taxon>Mollusca</taxon>
        <taxon>Bivalvia</taxon>
        <taxon>Autobranchia</taxon>
        <taxon>Heteroconchia</taxon>
        <taxon>Euheterodonta</taxon>
        <taxon>Imparidentia</taxon>
        <taxon>Neoheterodontei</taxon>
        <taxon>Myida</taxon>
        <taxon>Dreissenoidea</taxon>
        <taxon>Dreissenidae</taxon>
        <taxon>Dreissena</taxon>
    </lineage>
</organism>
<reference evidence="1" key="2">
    <citation type="submission" date="2020-11" db="EMBL/GenBank/DDBJ databases">
        <authorList>
            <person name="McCartney M.A."/>
            <person name="Auch B."/>
            <person name="Kono T."/>
            <person name="Mallez S."/>
            <person name="Becker A."/>
            <person name="Gohl D.M."/>
            <person name="Silverstein K.A.T."/>
            <person name="Koren S."/>
            <person name="Bechman K.B."/>
            <person name="Herman A."/>
            <person name="Abrahante J.E."/>
            <person name="Garbe J."/>
        </authorList>
    </citation>
    <scope>NUCLEOTIDE SEQUENCE</scope>
    <source>
        <strain evidence="1">Duluth1</strain>
        <tissue evidence="1">Whole animal</tissue>
    </source>
</reference>
<gene>
    <name evidence="1" type="ORF">DPMN_084288</name>
</gene>
<name>A0A9D3YE25_DREPO</name>
<keyword evidence="2" id="KW-1185">Reference proteome</keyword>
<dbReference type="EMBL" id="JAIWYP010000016">
    <property type="protein sequence ID" value="KAH3696810.1"/>
    <property type="molecule type" value="Genomic_DNA"/>
</dbReference>
<evidence type="ECO:0000313" key="1">
    <source>
        <dbReference type="EMBL" id="KAH3696810.1"/>
    </source>
</evidence>